<dbReference type="VEuPathDB" id="PlasmoDB:PGAL8A_00279500"/>
<protein>
    <submittedName>
        <fullName evidence="2">Uncharacterized protein</fullName>
    </submittedName>
</protein>
<name>A0A1J1GST5_PLAGA</name>
<accession>A0A1J1GST5</accession>
<dbReference type="RefSeq" id="XP_028528406.1">
    <property type="nucleotide sequence ID" value="XM_028671789.1"/>
</dbReference>
<keyword evidence="3" id="KW-1185">Reference proteome</keyword>
<evidence type="ECO:0000313" key="3">
    <source>
        <dbReference type="Proteomes" id="UP000220797"/>
    </source>
</evidence>
<evidence type="ECO:0000256" key="1">
    <source>
        <dbReference type="SAM" id="Coils"/>
    </source>
</evidence>
<sequence length="1823" mass="215742">MKINKFSSKYKKLRNCRCTKEKISCEKKKYSLIYKETENYIDPKIKNKNFQETKQFINVKLNDSEKNDINNDYFKENKILNKHYENNKIGGNEKYNKLFFDIQNNRKKKTNIKVFHENNYVPSCGNEINNNVSPSKIKTFKKLEPFEAEPNEFQTRYDNKMCKNTYKLKNPYEKNEKNYEIRENYINDESGKNISIENQIHNNETVSNFKNKSIKKNYYIDRIKSNNINNSKDYNKECNKKKKNQKDYIKKFKLNFPKKYVSTGGMSSLKLEDNIISGLLKNRYEGNEENFEFLINTKIKKENEKLNKYSKELPNEIIFSGNIINIENENKIEKRRNESENKIERKTVYSVPMNNSLMEKVKSNIKENIDFENSYKDEKNKQNSSSYSDESSLYEISILGELSLNFESSSNENIKSSIINLKDVSKDNNIIENKNYQNKKSDNISTENRINIIKKNIHDECQVPNSTNKNILPKIKNEKGINVMINYNNKNSKMPHVQSCNTNDKFFLVDESECIINSQKKKNNKTSESYDPKIANNFNCNKNDIFIKNVKFTKKNINTNVEKTKIDNTESLGRNKKDLKKLEEKIFMNNINKEKVKRIIERNKPVDSNSLKRNYQLITRKKDKINGLFNDIHTSDLCETCMCNNKNNNIILKKNNYCKLSKNKNESYDDINYNKKKYDIILKDLLELTKRKKRETHCFENHEIPNGIDDNKNIENKIKCKENIKKNCKMNIINDYEENKKGKTTFPNVIMEKRENEHVEDTDILGVTRKHNEEKICNFNYESFDNTKFTKVNRNEYINNEEDKNKMEMMKEMNNLKHSKFIALEEDMKILTELLKKKNEQNEKLKLHLQLQQKEMLSLWEKLQFCEKKKKQEKNWKNTVFYQNLIKVKPSKVIEIILKNNLENENEFLDNTHSSLKKHKNNNIISKNNLTYNNYGINLTNENKTPFLRNYKKNNSYEIKTTKKDIHIFNQDKGVSTNAQLLNENELSNFENLKDIEISNKKDFSTFSNLNKQISSISLNEMKHIESDLYKLKSTYVLPNKDKTDEIITTDIKSNNIDSNNFNKIKCFDLKENTVSVKKLRNKININDLHSNYLIKNQKTPYFNNSHHLKTCCTRLNASNSDDLNSCICIFNNNHTNKIYRSKCKENSIGRNCSSMYAGKIKCFKNCKFLSNNLFLTKKNENYEDKNIFKKILYFIKNYSINNEKNNNSLRRHKSTNSNYSSKKKFYNNLYCRSQSTCSSNLNFSKKLQDKNYFDYYIRDSNTNLTGKTVTNDVTLKNVIGSTFEGTKIKKENDLHNKKVMNDAEKKNFKNRMNISAVNNSYNKIFIKKGIIKSNYSYYFKNNVNKSFTSDPKTLKNHEIENLINAKKRMNIPCKMGFKNNENLLKINNFSQGINSKIDKKITKNDVKTPKLKNNFSKMFAKYDYMNDKNQTTITDLSKININQEGKKKDNSCKKNVIEKGTNINNILENHHKIDETVCLKNYSKKRNKRSYQEGELYDNIEILFKKSYKDTENSNEIYDNNSKIRNKNYKIVNTEEEINDKSIAQKESHNNLKKIDNVMIKDEGIKIKKENYNKLNRNEKYVFKNVDKILDSTSFEFSNSIQEDTSNYSLSSNEEVYLWKKKKNNKKRKFLNFKRFKNYKLRKQIKGCINVHLINQNKETNSSQENVIKKIILNYKNMKLKKNIHNDEKNAKEGDICKNIIGCNLQNHEKKRENMSINDEKDNFKAINECESTEIVSDEYENMQIKNNENINAYLKLISDKNEKKKKKQKSLRKKEIKGKINNILYSSTNCILPDPKISFLQNDESFIIVEYPNIKYYIKCH</sequence>
<dbReference type="EMBL" id="CVMV01000045">
    <property type="protein sequence ID" value="CRG95598.1"/>
    <property type="molecule type" value="Genomic_DNA"/>
</dbReference>
<keyword evidence="1" id="KW-0175">Coiled coil</keyword>
<proteinExistence type="predicted"/>
<comment type="caution">
    <text evidence="2">The sequence shown here is derived from an EMBL/GenBank/DDBJ whole genome shotgun (WGS) entry which is preliminary data.</text>
</comment>
<dbReference type="GeneID" id="39731328"/>
<gene>
    <name evidence="2" type="ORF">PGAL8A_00279500</name>
</gene>
<organism evidence="2 3">
    <name type="scientific">Plasmodium gallinaceum</name>
    <dbReference type="NCBI Taxonomy" id="5849"/>
    <lineage>
        <taxon>Eukaryota</taxon>
        <taxon>Sar</taxon>
        <taxon>Alveolata</taxon>
        <taxon>Apicomplexa</taxon>
        <taxon>Aconoidasida</taxon>
        <taxon>Haemosporida</taxon>
        <taxon>Plasmodiidae</taxon>
        <taxon>Plasmodium</taxon>
        <taxon>Plasmodium (Haemamoeba)</taxon>
    </lineage>
</organism>
<evidence type="ECO:0000313" key="2">
    <source>
        <dbReference type="EMBL" id="CRG95598.1"/>
    </source>
</evidence>
<reference evidence="2" key="1">
    <citation type="submission" date="2015-04" db="EMBL/GenBank/DDBJ databases">
        <authorList>
            <consortium name="Pathogen Informatics"/>
        </authorList>
    </citation>
    <scope>NUCLEOTIDE SEQUENCE [LARGE SCALE GENOMIC DNA]</scope>
    <source>
        <strain evidence="2">8A</strain>
    </source>
</reference>
<feature type="coiled-coil region" evidence="1">
    <location>
        <begin position="799"/>
        <end position="855"/>
    </location>
</feature>
<dbReference type="OrthoDB" id="377458at2759"/>
<dbReference type="Proteomes" id="UP000220797">
    <property type="component" value="Unassembled WGS sequence"/>
</dbReference>